<dbReference type="InterPro" id="IPR012337">
    <property type="entry name" value="RNaseH-like_sf"/>
</dbReference>
<dbReference type="Gene3D" id="3.30.420.10">
    <property type="entry name" value="Ribonuclease H-like superfamily/Ribonuclease H"/>
    <property type="match status" value="1"/>
</dbReference>
<dbReference type="InterPro" id="IPR038717">
    <property type="entry name" value="Tc1-like_DDE_dom"/>
</dbReference>
<evidence type="ECO:0000259" key="1">
    <source>
        <dbReference type="Pfam" id="PF13358"/>
    </source>
</evidence>
<dbReference type="AlphaFoldDB" id="A0A6J4LGJ8"/>
<dbReference type="NCBIfam" id="NF033545">
    <property type="entry name" value="transpos_IS630"/>
    <property type="match status" value="1"/>
</dbReference>
<sequence length="364" mass="40309">MPTGRPRRFELTLTETERRALTAAAAHSRTLPYSQVRRAQLILRSAAGGSNTEIAHAFGLAAQTVGHWRRRFHAHGLAGLSDAPRSGHPRTYDDARVAALLQTVLAARPTAGTHWSIRTVAAETGISKSTVQRYFALFGVQPHRTKSFSLSTDPLFVDKVRDVVGLYLNPPDKALVLCVDEKSQIQALERTQPAVPLGLGHVEGVTPGYVRHGTTTLFAALDVATGAVLAQCQRRHRHQEFLGFLERIDASVPADLDVHLVIDNYATHKHAAVRAWLAARPRYHAHFTPTYASWLNQVERWFGLVTQRAIRRASVRTTQELVRRIEAFVAAYNATARPFAWTATPESILAKLERLLNAISGSRH</sequence>
<dbReference type="GO" id="GO:0003676">
    <property type="term" value="F:nucleic acid binding"/>
    <property type="evidence" value="ECO:0007669"/>
    <property type="project" value="InterPro"/>
</dbReference>
<dbReference type="InterPro" id="IPR036397">
    <property type="entry name" value="RNaseH_sf"/>
</dbReference>
<dbReference type="EMBL" id="CADCTX010000615">
    <property type="protein sequence ID" value="CAA9333175.1"/>
    <property type="molecule type" value="Genomic_DNA"/>
</dbReference>
<gene>
    <name evidence="2" type="ORF">AVDCRST_MAG40-2023</name>
</gene>
<dbReference type="PANTHER" id="PTHR30347:SF1">
    <property type="entry name" value="MECHANOSENSITIVE CHANNEL MSCK"/>
    <property type="match status" value="1"/>
</dbReference>
<proteinExistence type="predicted"/>
<reference evidence="2" key="1">
    <citation type="submission" date="2020-02" db="EMBL/GenBank/DDBJ databases">
        <authorList>
            <person name="Meier V. D."/>
        </authorList>
    </citation>
    <scope>NUCLEOTIDE SEQUENCE</scope>
    <source>
        <strain evidence="2">AVDCRST_MAG40</strain>
    </source>
</reference>
<dbReference type="Pfam" id="PF13358">
    <property type="entry name" value="DDE_3"/>
    <property type="match status" value="1"/>
</dbReference>
<dbReference type="InterPro" id="IPR009057">
    <property type="entry name" value="Homeodomain-like_sf"/>
</dbReference>
<dbReference type="SUPFAM" id="SSF53098">
    <property type="entry name" value="Ribonuclease H-like"/>
    <property type="match status" value="1"/>
</dbReference>
<organism evidence="2">
    <name type="scientific">uncultured Gemmatimonadaceae bacterium</name>
    <dbReference type="NCBI Taxonomy" id="246130"/>
    <lineage>
        <taxon>Bacteria</taxon>
        <taxon>Pseudomonadati</taxon>
        <taxon>Gemmatimonadota</taxon>
        <taxon>Gemmatimonadia</taxon>
        <taxon>Gemmatimonadales</taxon>
        <taxon>Gemmatimonadaceae</taxon>
        <taxon>environmental samples</taxon>
    </lineage>
</organism>
<dbReference type="Pfam" id="PF13565">
    <property type="entry name" value="HTH_32"/>
    <property type="match status" value="1"/>
</dbReference>
<evidence type="ECO:0000313" key="2">
    <source>
        <dbReference type="EMBL" id="CAA9333175.1"/>
    </source>
</evidence>
<dbReference type="InterPro" id="IPR047655">
    <property type="entry name" value="Transpos_IS630-like"/>
</dbReference>
<dbReference type="SUPFAM" id="SSF46689">
    <property type="entry name" value="Homeodomain-like"/>
    <property type="match status" value="1"/>
</dbReference>
<dbReference type="PANTHER" id="PTHR30347">
    <property type="entry name" value="POTASSIUM CHANNEL RELATED"/>
    <property type="match status" value="1"/>
</dbReference>
<accession>A0A6J4LGJ8</accession>
<protein>
    <submittedName>
        <fullName evidence="2">Mobile element protein</fullName>
    </submittedName>
</protein>
<name>A0A6J4LGJ8_9BACT</name>
<feature type="domain" description="Tc1-like transposase DDE" evidence="1">
    <location>
        <begin position="176"/>
        <end position="321"/>
    </location>
</feature>
<dbReference type="InterPro" id="IPR052702">
    <property type="entry name" value="MscS-like_channel"/>
</dbReference>